<organism evidence="5 6">
    <name type="scientific">Sphingobium agri</name>
    <dbReference type="NCBI Taxonomy" id="2933566"/>
    <lineage>
        <taxon>Bacteria</taxon>
        <taxon>Pseudomonadati</taxon>
        <taxon>Pseudomonadota</taxon>
        <taxon>Alphaproteobacteria</taxon>
        <taxon>Sphingomonadales</taxon>
        <taxon>Sphingomonadaceae</taxon>
        <taxon>Sphingobium</taxon>
    </lineage>
</organism>
<evidence type="ECO:0000256" key="2">
    <source>
        <dbReference type="ARBA" id="ARBA00022801"/>
    </source>
</evidence>
<dbReference type="Gene3D" id="2.40.100.10">
    <property type="entry name" value="Cyclophilin-like"/>
    <property type="match status" value="1"/>
</dbReference>
<evidence type="ECO:0000313" key="6">
    <source>
        <dbReference type="Proteomes" id="UP001203512"/>
    </source>
</evidence>
<protein>
    <submittedName>
        <fullName evidence="5">Biotin-dependent carboxyltransferase family protein</fullName>
    </submittedName>
</protein>
<evidence type="ECO:0000256" key="3">
    <source>
        <dbReference type="ARBA" id="ARBA00022840"/>
    </source>
</evidence>
<comment type="caution">
    <text evidence="5">The sequence shown here is derived from an EMBL/GenBank/DDBJ whole genome shotgun (WGS) entry which is preliminary data.</text>
</comment>
<dbReference type="EMBL" id="JALKHS010000006">
    <property type="protein sequence ID" value="MCK0530859.1"/>
    <property type="molecule type" value="Genomic_DNA"/>
</dbReference>
<dbReference type="Proteomes" id="UP001203512">
    <property type="component" value="Unassembled WGS sequence"/>
</dbReference>
<keyword evidence="1" id="KW-0547">Nucleotide-binding</keyword>
<dbReference type="InterPro" id="IPR052708">
    <property type="entry name" value="PxpC"/>
</dbReference>
<proteinExistence type="predicted"/>
<evidence type="ECO:0000259" key="4">
    <source>
        <dbReference type="SMART" id="SM00797"/>
    </source>
</evidence>
<feature type="domain" description="Carboxyltransferase" evidence="4">
    <location>
        <begin position="28"/>
        <end position="306"/>
    </location>
</feature>
<gene>
    <name evidence="5" type="ORF">MU848_04580</name>
</gene>
<keyword evidence="3" id="KW-0067">ATP-binding</keyword>
<dbReference type="Pfam" id="PF02626">
    <property type="entry name" value="CT_A_B"/>
    <property type="match status" value="1"/>
</dbReference>
<dbReference type="SMART" id="SM00797">
    <property type="entry name" value="AHS2"/>
    <property type="match status" value="1"/>
</dbReference>
<dbReference type="RefSeq" id="WP_247230506.1">
    <property type="nucleotide sequence ID" value="NZ_JALKHS010000006.1"/>
</dbReference>
<keyword evidence="2" id="KW-0378">Hydrolase</keyword>
<sequence length="350" mass="36708">MTRLATFVVEQAGPLTTTQDSGRPGLLRFGIPRSGPVDRLSYEAAVHCFGAPVVNGAVELSFGGIMLRCTQGEASFAVCGGGFTVELDGVQLGSWVAARICAGMTLRVRPGAGNWSYLSFAGSIVAPEWLGSISRHAQAELGGQRLAAGDVLTIASCRQLEGSVGDARAVPRPAGVDDPISRARVVLGPQQRFFDSAAVETLLSTSFRPSASFDRMGLVLDGPAIPPIATDMPSEPLLRGALQVNGEGRTTLLQADHQTAGGYPKIAMMLGADADRVAQLPIGRAFQIVALDVVAARHAYLAERRAREQYYGLLLQPLDLSARLANANLIDGAVSALDTPGEGDALICRS</sequence>
<accession>A0ABT0DUR3</accession>
<evidence type="ECO:0000256" key="1">
    <source>
        <dbReference type="ARBA" id="ARBA00022741"/>
    </source>
</evidence>
<dbReference type="PANTHER" id="PTHR43309">
    <property type="entry name" value="5-OXOPROLINASE SUBUNIT C"/>
    <property type="match status" value="1"/>
</dbReference>
<dbReference type="PANTHER" id="PTHR43309:SF3">
    <property type="entry name" value="5-OXOPROLINASE SUBUNIT C"/>
    <property type="match status" value="1"/>
</dbReference>
<dbReference type="InterPro" id="IPR029000">
    <property type="entry name" value="Cyclophilin-like_dom_sf"/>
</dbReference>
<reference evidence="5 6" key="1">
    <citation type="submission" date="2022-04" db="EMBL/GenBank/DDBJ databases">
        <authorList>
            <person name="Huq M.A."/>
        </authorList>
    </citation>
    <scope>NUCLEOTIDE SEQUENCE [LARGE SCALE GENOMIC DNA]</scope>
    <source>
        <strain evidence="5 6">MAH-33</strain>
    </source>
</reference>
<keyword evidence="6" id="KW-1185">Reference proteome</keyword>
<evidence type="ECO:0000313" key="5">
    <source>
        <dbReference type="EMBL" id="MCK0530859.1"/>
    </source>
</evidence>
<dbReference type="InterPro" id="IPR003778">
    <property type="entry name" value="CT_A_B"/>
</dbReference>
<name>A0ABT0DUR3_9SPHN</name>